<protein>
    <submittedName>
        <fullName evidence="2">Uncharacterized protein</fullName>
    </submittedName>
</protein>
<dbReference type="EMBL" id="LR798389">
    <property type="protein sequence ID" value="CAB5228683.1"/>
    <property type="molecule type" value="Genomic_DNA"/>
</dbReference>
<name>A0A6J7XFQ5_9CAUD</name>
<sequence>MPDISLTDYSSQLAANARQQRMAELLQQQAMEPIQVMSAGGVPAPIPWTAVLAKALQSGAGVYASNRADKRAAKIKAAQGTEAKDYIRDTRTGSQISLPGVTTPADLGRSVANLDTSPDLKYKIAAMLGRGNPAAQGGPAPQGTPAMPTPPMPTQLARPAQMPMGGQPPMGGPPMPAQPNMGMPPQSGPLPSIDSQVRAPLIAPQLTRNITTEEQEARYEEAANSDNPRLAAWGQRHLDEIDAIKAEGRKLITLSAGEKAGRITGKGFEELASAPLLPKIKSAYDSFGNVIVNWEEPPAGGVTNLTTTPVPEIGSQGNQPPTVMSPQDAQKHSDSRYVMRGDVNPPQLVTNPYYKGK</sequence>
<feature type="region of interest" description="Disordered" evidence="1">
    <location>
        <begin position="131"/>
        <end position="152"/>
    </location>
</feature>
<evidence type="ECO:0000313" key="2">
    <source>
        <dbReference type="EMBL" id="CAB5228683.1"/>
    </source>
</evidence>
<feature type="compositionally biased region" description="Basic and acidic residues" evidence="1">
    <location>
        <begin position="329"/>
        <end position="339"/>
    </location>
</feature>
<evidence type="ECO:0000256" key="1">
    <source>
        <dbReference type="SAM" id="MobiDB-lite"/>
    </source>
</evidence>
<proteinExistence type="predicted"/>
<feature type="compositionally biased region" description="Polar residues" evidence="1">
    <location>
        <begin position="310"/>
        <end position="328"/>
    </location>
</feature>
<feature type="region of interest" description="Disordered" evidence="1">
    <location>
        <begin position="310"/>
        <end position="357"/>
    </location>
</feature>
<organism evidence="2">
    <name type="scientific">uncultured Caudovirales phage</name>
    <dbReference type="NCBI Taxonomy" id="2100421"/>
    <lineage>
        <taxon>Viruses</taxon>
        <taxon>Duplodnaviria</taxon>
        <taxon>Heunggongvirae</taxon>
        <taxon>Uroviricota</taxon>
        <taxon>Caudoviricetes</taxon>
        <taxon>Peduoviridae</taxon>
        <taxon>Maltschvirus</taxon>
        <taxon>Maltschvirus maltsch</taxon>
    </lineage>
</organism>
<reference evidence="2" key="1">
    <citation type="submission" date="2020-05" db="EMBL/GenBank/DDBJ databases">
        <authorList>
            <person name="Chiriac C."/>
            <person name="Salcher M."/>
            <person name="Ghai R."/>
            <person name="Kavagutti S V."/>
        </authorList>
    </citation>
    <scope>NUCLEOTIDE SEQUENCE</scope>
</reference>
<accession>A0A6J7XFQ5</accession>
<gene>
    <name evidence="2" type="ORF">UFOVP1545_15</name>
</gene>
<feature type="compositionally biased region" description="Low complexity" evidence="1">
    <location>
        <begin position="133"/>
        <end position="146"/>
    </location>
</feature>